<gene>
    <name evidence="1" type="ORF">GDO54_010478</name>
</gene>
<reference evidence="1" key="1">
    <citation type="thesis" date="2020" institute="ProQuest LLC" country="789 East Eisenhower Parkway, Ann Arbor, MI, USA">
        <title>Comparative Genomics and Chromosome Evolution.</title>
        <authorList>
            <person name="Mudd A.B."/>
        </authorList>
    </citation>
    <scope>NUCLEOTIDE SEQUENCE</scope>
    <source>
        <strain evidence="1">1538</strain>
        <tissue evidence="1">Blood</tissue>
    </source>
</reference>
<dbReference type="EMBL" id="DYDO01000004">
    <property type="protein sequence ID" value="DBA26185.1"/>
    <property type="molecule type" value="Genomic_DNA"/>
</dbReference>
<keyword evidence="2" id="KW-1185">Reference proteome</keyword>
<evidence type="ECO:0000313" key="1">
    <source>
        <dbReference type="EMBL" id="DBA26185.1"/>
    </source>
</evidence>
<organism evidence="1 2">
    <name type="scientific">Pyxicephalus adspersus</name>
    <name type="common">African bullfrog</name>
    <dbReference type="NCBI Taxonomy" id="30357"/>
    <lineage>
        <taxon>Eukaryota</taxon>
        <taxon>Metazoa</taxon>
        <taxon>Chordata</taxon>
        <taxon>Craniata</taxon>
        <taxon>Vertebrata</taxon>
        <taxon>Euteleostomi</taxon>
        <taxon>Amphibia</taxon>
        <taxon>Batrachia</taxon>
        <taxon>Anura</taxon>
        <taxon>Neobatrachia</taxon>
        <taxon>Ranoidea</taxon>
        <taxon>Pyxicephalidae</taxon>
        <taxon>Pyxicephalinae</taxon>
        <taxon>Pyxicephalus</taxon>
    </lineage>
</organism>
<sequence length="80" mass="9691">MNLLFRGMSHHSVYSECFTLLWTFYQFTNMVKQIFYNLLISVVRKTIKPKDIYRDWSKIWPIMDILSHGIHMPALDSLYF</sequence>
<proteinExistence type="predicted"/>
<protein>
    <submittedName>
        <fullName evidence="1">Uncharacterized protein</fullName>
    </submittedName>
</protein>
<name>A0AAV3AER8_PYXAD</name>
<accession>A0AAV3AER8</accession>
<comment type="caution">
    <text evidence="1">The sequence shown here is derived from an EMBL/GenBank/DDBJ whole genome shotgun (WGS) entry which is preliminary data.</text>
</comment>
<evidence type="ECO:0000313" key="2">
    <source>
        <dbReference type="Proteomes" id="UP001181693"/>
    </source>
</evidence>
<dbReference type="Proteomes" id="UP001181693">
    <property type="component" value="Unassembled WGS sequence"/>
</dbReference>
<dbReference type="AlphaFoldDB" id="A0AAV3AER8"/>